<name>A0A432LD02_9BACI</name>
<dbReference type="GO" id="GO:0009228">
    <property type="term" value="P:thiamine biosynthetic process"/>
    <property type="evidence" value="ECO:0007669"/>
    <property type="project" value="InterPro"/>
</dbReference>
<dbReference type="GO" id="GO:0005506">
    <property type="term" value="F:iron ion binding"/>
    <property type="evidence" value="ECO:0007669"/>
    <property type="project" value="InterPro"/>
</dbReference>
<dbReference type="InterPro" id="IPR058240">
    <property type="entry name" value="rSAM_sf"/>
</dbReference>
<evidence type="ECO:0000256" key="4">
    <source>
        <dbReference type="ARBA" id="ARBA00022723"/>
    </source>
</evidence>
<dbReference type="SUPFAM" id="SSF102114">
    <property type="entry name" value="Radical SAM enzymes"/>
    <property type="match status" value="1"/>
</dbReference>
<gene>
    <name evidence="8" type="primary">thiH</name>
    <name evidence="8" type="ORF">EK386_07530</name>
</gene>
<dbReference type="PANTHER" id="PTHR43583:SF1">
    <property type="entry name" value="2-IMINOACETATE SYNTHASE"/>
    <property type="match status" value="1"/>
</dbReference>
<comment type="cofactor">
    <cofactor evidence="1">
        <name>[4Fe-4S] cluster</name>
        <dbReference type="ChEBI" id="CHEBI:49883"/>
    </cofactor>
</comment>
<feature type="domain" description="Biotin and thiamin synthesis-associated" evidence="7">
    <location>
        <begin position="272"/>
        <end position="376"/>
    </location>
</feature>
<keyword evidence="2" id="KW-0004">4Fe-4S</keyword>
<evidence type="ECO:0000256" key="3">
    <source>
        <dbReference type="ARBA" id="ARBA00022691"/>
    </source>
</evidence>
<evidence type="ECO:0000256" key="5">
    <source>
        <dbReference type="ARBA" id="ARBA00023004"/>
    </source>
</evidence>
<keyword evidence="4" id="KW-0479">Metal-binding</keyword>
<dbReference type="SFLD" id="SFLDG01081">
    <property type="entry name" value="cleavage_of_the_Ca-Cb_bond_in"/>
    <property type="match status" value="1"/>
</dbReference>
<dbReference type="Pfam" id="PF06968">
    <property type="entry name" value="BATS"/>
    <property type="match status" value="1"/>
</dbReference>
<dbReference type="Proteomes" id="UP000287910">
    <property type="component" value="Unassembled WGS sequence"/>
</dbReference>
<keyword evidence="9" id="KW-1185">Reference proteome</keyword>
<evidence type="ECO:0000256" key="1">
    <source>
        <dbReference type="ARBA" id="ARBA00001966"/>
    </source>
</evidence>
<dbReference type="InterPro" id="IPR034428">
    <property type="entry name" value="ThiH/NoCL/HydG-like"/>
</dbReference>
<organism evidence="8 9">
    <name type="scientific">Lysinibacillus antri</name>
    <dbReference type="NCBI Taxonomy" id="2498145"/>
    <lineage>
        <taxon>Bacteria</taxon>
        <taxon>Bacillati</taxon>
        <taxon>Bacillota</taxon>
        <taxon>Bacilli</taxon>
        <taxon>Bacillales</taxon>
        <taxon>Bacillaceae</taxon>
        <taxon>Lysinibacillus</taxon>
    </lineage>
</organism>
<evidence type="ECO:0000313" key="9">
    <source>
        <dbReference type="Proteomes" id="UP000287910"/>
    </source>
</evidence>
<dbReference type="GO" id="GO:0051539">
    <property type="term" value="F:4 iron, 4 sulfur cluster binding"/>
    <property type="evidence" value="ECO:0007669"/>
    <property type="project" value="UniProtKB-KW"/>
</dbReference>
<dbReference type="NCBIfam" id="TIGR02351">
    <property type="entry name" value="thiH"/>
    <property type="match status" value="1"/>
</dbReference>
<evidence type="ECO:0000256" key="2">
    <source>
        <dbReference type="ARBA" id="ARBA00022485"/>
    </source>
</evidence>
<dbReference type="InterPro" id="IPR010722">
    <property type="entry name" value="BATS_dom"/>
</dbReference>
<dbReference type="GO" id="GO:0003824">
    <property type="term" value="F:catalytic activity"/>
    <property type="evidence" value="ECO:0007669"/>
    <property type="project" value="InterPro"/>
</dbReference>
<comment type="caution">
    <text evidence="8">The sequence shown here is derived from an EMBL/GenBank/DDBJ whole genome shotgun (WGS) entry which is preliminary data.</text>
</comment>
<evidence type="ECO:0000259" key="7">
    <source>
        <dbReference type="SMART" id="SM00876"/>
    </source>
</evidence>
<dbReference type="AlphaFoldDB" id="A0A432LD02"/>
<dbReference type="Gene3D" id="3.20.20.70">
    <property type="entry name" value="Aldolase class I"/>
    <property type="match status" value="1"/>
</dbReference>
<evidence type="ECO:0000256" key="6">
    <source>
        <dbReference type="ARBA" id="ARBA00023014"/>
    </source>
</evidence>
<dbReference type="SFLD" id="SFLDF00301">
    <property type="entry name" value="2-iminoacetate_synthase_(ThiH)"/>
    <property type="match status" value="1"/>
</dbReference>
<dbReference type="SMART" id="SM00876">
    <property type="entry name" value="BATS"/>
    <property type="match status" value="1"/>
</dbReference>
<accession>A0A432LD02</accession>
<protein>
    <submittedName>
        <fullName evidence="8">2-iminoacetate synthase ThiH</fullName>
    </submittedName>
</protein>
<dbReference type="InterPro" id="IPR012726">
    <property type="entry name" value="ThiH"/>
</dbReference>
<dbReference type="SFLD" id="SFLDG01060">
    <property type="entry name" value="BATS_domain_containing"/>
    <property type="match status" value="1"/>
</dbReference>
<dbReference type="PANTHER" id="PTHR43583">
    <property type="entry name" value="2-IMINOACETATE SYNTHASE"/>
    <property type="match status" value="1"/>
</dbReference>
<proteinExistence type="predicted"/>
<dbReference type="EMBL" id="RYYR01000008">
    <property type="protein sequence ID" value="RUL53972.1"/>
    <property type="molecule type" value="Genomic_DNA"/>
</dbReference>
<sequence>MAKKRVNHMEYLDGMEKIPSDIMEKVLTTVDQYDYLCYTAKDVETALAKDQLSLHDYGALLSPAALPYLEEMARRGKSKTQKHFGNSISLFTPLYIANYCANECTYCGFKATNKIHRAALSLSEAEKELKAIHETGLEEILILTGESRHLSDVDYIGEVVKLATNYFTTVGIEIYPLNIDEYAYLHQCGADFVSVYQETYNPETYEQVHLWGSKRIFPYRFHAQERALLGGMRGVSFGALLGLDDFRKDAFAAGLHAHLIQQKYPHAEIGFSVPRLRPYINNKENNSKDVHERQLLQVMLAYRLFMPYAGITISTRERAGFRDHVVGLVATKMSAGVNVGVGGHEEEQKGDKQFEISDERTVADIHQMLINKGLQPVYSDYIRL</sequence>
<dbReference type="SFLD" id="SFLDS00029">
    <property type="entry name" value="Radical_SAM"/>
    <property type="match status" value="1"/>
</dbReference>
<dbReference type="Pfam" id="PF04055">
    <property type="entry name" value="Radical_SAM"/>
    <property type="match status" value="1"/>
</dbReference>
<keyword evidence="3" id="KW-0949">S-adenosyl-L-methionine</keyword>
<evidence type="ECO:0000313" key="8">
    <source>
        <dbReference type="EMBL" id="RUL53972.1"/>
    </source>
</evidence>
<dbReference type="RefSeq" id="WP_126658527.1">
    <property type="nucleotide sequence ID" value="NZ_RYYR01000008.1"/>
</dbReference>
<keyword evidence="5" id="KW-0408">Iron</keyword>
<keyword evidence="6" id="KW-0411">Iron-sulfur</keyword>
<dbReference type="InterPro" id="IPR013785">
    <property type="entry name" value="Aldolase_TIM"/>
</dbReference>
<dbReference type="CDD" id="cd01335">
    <property type="entry name" value="Radical_SAM"/>
    <property type="match status" value="1"/>
</dbReference>
<dbReference type="InterPro" id="IPR007197">
    <property type="entry name" value="rSAM"/>
</dbReference>
<reference evidence="8 9" key="1">
    <citation type="submission" date="2018-12" db="EMBL/GenBank/DDBJ databases">
        <title>Lysinibacillus antri sp. nov., isolated from a cave soil.</title>
        <authorList>
            <person name="Narsing Rao M.P."/>
            <person name="Zhang H."/>
            <person name="Dong Z.-Y."/>
            <person name="Niu X.-K."/>
            <person name="Zhang K."/>
            <person name="Fang B.-Z."/>
            <person name="Kang Y.-Q."/>
            <person name="Xiao M."/>
            <person name="Li W.-J."/>
        </authorList>
    </citation>
    <scope>NUCLEOTIDE SEQUENCE [LARGE SCALE GENOMIC DNA]</scope>
    <source>
        <strain evidence="8 9">SYSU K30002</strain>
    </source>
</reference>